<dbReference type="OrthoDB" id="6495301at2759"/>
<dbReference type="Gene3D" id="3.40.50.1820">
    <property type="entry name" value="alpha/beta hydrolase"/>
    <property type="match status" value="2"/>
</dbReference>
<name>A0A835Y3I9_9CHLO</name>
<dbReference type="InterPro" id="IPR049492">
    <property type="entry name" value="BD-FAE-like_dom"/>
</dbReference>
<organism evidence="8 9">
    <name type="scientific">Edaphochlamys debaryana</name>
    <dbReference type="NCBI Taxonomy" id="47281"/>
    <lineage>
        <taxon>Eukaryota</taxon>
        <taxon>Viridiplantae</taxon>
        <taxon>Chlorophyta</taxon>
        <taxon>core chlorophytes</taxon>
        <taxon>Chlorophyceae</taxon>
        <taxon>CS clade</taxon>
        <taxon>Chlamydomonadales</taxon>
        <taxon>Chlamydomonadales incertae sedis</taxon>
        <taxon>Edaphochlamys</taxon>
    </lineage>
</organism>
<evidence type="ECO:0000256" key="4">
    <source>
        <dbReference type="ARBA" id="ARBA00049507"/>
    </source>
</evidence>
<proteinExistence type="inferred from homology"/>
<accession>A0A835Y3I9</accession>
<feature type="region of interest" description="Disordered" evidence="5">
    <location>
        <begin position="322"/>
        <end position="397"/>
    </location>
</feature>
<evidence type="ECO:0000313" key="8">
    <source>
        <dbReference type="EMBL" id="KAG2494018.1"/>
    </source>
</evidence>
<dbReference type="InterPro" id="IPR029058">
    <property type="entry name" value="AB_hydrolase_fold"/>
</dbReference>
<dbReference type="SUPFAM" id="SSF53474">
    <property type="entry name" value="alpha/beta-Hydrolases"/>
    <property type="match status" value="2"/>
</dbReference>
<evidence type="ECO:0000256" key="5">
    <source>
        <dbReference type="SAM" id="MobiDB-lite"/>
    </source>
</evidence>
<keyword evidence="6" id="KW-0812">Transmembrane</keyword>
<evidence type="ECO:0000256" key="1">
    <source>
        <dbReference type="ARBA" id="ARBA00022801"/>
    </source>
</evidence>
<comment type="catalytic activity">
    <reaction evidence="4">
        <text>[protein]-C-terminal S-[(2E,6E)-farnesyl]-L-cysteine methyl ester + H2O = [protein]-C-terminal S-[(2E,6E)-farnesyl]-L-cysteine + methanol + H(+)</text>
        <dbReference type="Rhea" id="RHEA:48520"/>
        <dbReference type="Rhea" id="RHEA-COMP:12125"/>
        <dbReference type="Rhea" id="RHEA-COMP:12126"/>
        <dbReference type="ChEBI" id="CHEBI:15377"/>
        <dbReference type="ChEBI" id="CHEBI:15378"/>
        <dbReference type="ChEBI" id="CHEBI:17790"/>
        <dbReference type="ChEBI" id="CHEBI:90510"/>
        <dbReference type="ChEBI" id="CHEBI:90511"/>
        <dbReference type="EC" id="3.1.1.n2"/>
    </reaction>
</comment>
<feature type="domain" description="BD-FAE-like" evidence="7">
    <location>
        <begin position="134"/>
        <end position="267"/>
    </location>
</feature>
<dbReference type="Proteomes" id="UP000612055">
    <property type="component" value="Unassembled WGS sequence"/>
</dbReference>
<dbReference type="AlphaFoldDB" id="A0A835Y3I9"/>
<evidence type="ECO:0000313" key="9">
    <source>
        <dbReference type="Proteomes" id="UP000612055"/>
    </source>
</evidence>
<reference evidence="8" key="1">
    <citation type="journal article" date="2020" name="bioRxiv">
        <title>Comparative genomics of Chlamydomonas.</title>
        <authorList>
            <person name="Craig R.J."/>
            <person name="Hasan A.R."/>
            <person name="Ness R.W."/>
            <person name="Keightley P.D."/>
        </authorList>
    </citation>
    <scope>NUCLEOTIDE SEQUENCE</scope>
    <source>
        <strain evidence="8">CCAP 11/70</strain>
    </source>
</reference>
<keyword evidence="6" id="KW-1133">Transmembrane helix</keyword>
<dbReference type="GO" id="GO:0016787">
    <property type="term" value="F:hydrolase activity"/>
    <property type="evidence" value="ECO:0007669"/>
    <property type="project" value="UniProtKB-KW"/>
</dbReference>
<comment type="caution">
    <text evidence="8">The sequence shown here is derived from an EMBL/GenBank/DDBJ whole genome shotgun (WGS) entry which is preliminary data.</text>
</comment>
<dbReference type="PANTHER" id="PTHR48081:SF33">
    <property type="entry name" value="KYNURENINE FORMAMIDASE"/>
    <property type="match status" value="1"/>
</dbReference>
<feature type="transmembrane region" description="Helical" evidence="6">
    <location>
        <begin position="64"/>
        <end position="95"/>
    </location>
</feature>
<feature type="compositionally biased region" description="Gly residues" evidence="5">
    <location>
        <begin position="498"/>
        <end position="510"/>
    </location>
</feature>
<dbReference type="Pfam" id="PF20434">
    <property type="entry name" value="BD-FAE"/>
    <property type="match status" value="1"/>
</dbReference>
<dbReference type="PANTHER" id="PTHR48081">
    <property type="entry name" value="AB HYDROLASE SUPERFAMILY PROTEIN C4A8.06C"/>
    <property type="match status" value="1"/>
</dbReference>
<keyword evidence="1" id="KW-0378">Hydrolase</keyword>
<evidence type="ECO:0000256" key="3">
    <source>
        <dbReference type="ARBA" id="ARBA00038928"/>
    </source>
</evidence>
<dbReference type="EMBL" id="JAEHOE010000034">
    <property type="protein sequence ID" value="KAG2494018.1"/>
    <property type="molecule type" value="Genomic_DNA"/>
</dbReference>
<sequence>MSNPELTSAAIVVASTGQSVHASLADAQAPLLTPSEEESRGRQKRGKGMDCCAWPRQLLHGIGLILHIIYIVFALSIYAMLLMPGFIQMIFYYFFSRNVTRGVKYGDKPRQRLDLYAPSGGSGSGSGRGGVLAPCPVVIYLTGGAWTIGYRAWGALLARRLSEQGVLVACLDYRNYPQGDTLDMLEDVNTGIAWVLGACPGLGGDPGCVTLVGQSAGGHLAGLALIKQAQQALTGCPTLGASPAWAPSALHAFVGVSAALDLVALAEHRGGTFRGLLDRILALDASVQASATAVVAVARTSADGGTAVTLGAATATATAAAAGPAPAPSADTATGPVAPGGPTPTTASAEVTILIPGADKAGPPSTAPLPAAAWDSGAGSARGRDSADRKRAKAAKQPAYELLSPLEAARRLPPGAARLLPPVLLIHGTADKTVPAEGSARLGEALQSAGLSPSRCRVVLVPGKTHTAFLLEDPMRGGRDMLTETVMEAVEGFDAGEGEAGSGEGQGWGRKVGPQVAPSGGGGGRGGGGREDVEAGADGAEGGVGGVFGPRVPRMQKSLCPGFLCTLAGKVCPF</sequence>
<evidence type="ECO:0000256" key="6">
    <source>
        <dbReference type="SAM" id="Phobius"/>
    </source>
</evidence>
<evidence type="ECO:0000259" key="7">
    <source>
        <dbReference type="Pfam" id="PF20434"/>
    </source>
</evidence>
<evidence type="ECO:0000256" key="2">
    <source>
        <dbReference type="ARBA" id="ARBA00038028"/>
    </source>
</evidence>
<dbReference type="InterPro" id="IPR050300">
    <property type="entry name" value="GDXG_lipolytic_enzyme"/>
</dbReference>
<comment type="similarity">
    <text evidence="2">Belongs to the AB hydrolase superfamily. Isoprenylcysteine methylesterase family.</text>
</comment>
<gene>
    <name evidence="8" type="ORF">HYH03_007944</name>
</gene>
<feature type="compositionally biased region" description="Low complexity" evidence="5">
    <location>
        <begin position="322"/>
        <end position="337"/>
    </location>
</feature>
<keyword evidence="9" id="KW-1185">Reference proteome</keyword>
<feature type="region of interest" description="Disordered" evidence="5">
    <location>
        <begin position="495"/>
        <end position="543"/>
    </location>
</feature>
<protein>
    <recommendedName>
        <fullName evidence="3">protein-S-isoprenylcysteine alpha-carbonyl methylesterase</fullName>
        <ecNumber evidence="3">3.1.1.n2</ecNumber>
    </recommendedName>
</protein>
<keyword evidence="6" id="KW-0472">Membrane</keyword>
<dbReference type="EC" id="3.1.1.n2" evidence="3"/>